<sequence length="355" mass="39977">MGFTSEWLGRYLTHRLGERVTGLSLEKFTRGSSRQTWFGSYLVESTGTQTDIVLRTDHPGGSVDPTPLDQEYFIYERLGGAGLPVARALFWEDDPAWTDRPFYLREKIEGSWNIEHYSDPDPEYDGLRIAVAKEHIKALAQVHAVDWRKLGFAERLVPPAGEADAAAAYIRGAKRLMAEKPGEPIPIFWETCEWLLDRAPLASRICLCKGTNGLGEEVFREGKLVALSDWEEVSISDPASDFAFCQNFCDPIQRGGQQIWGLEQALDYYREVSGFTITPESVRDYQMIRSLNRLVMMRNAAINAHEHAEIAHIRQVWTGTEVLHVVKRGLAAAMGLLPSLPGELYPELNHTVDTL</sequence>
<dbReference type="SUPFAM" id="SSF56112">
    <property type="entry name" value="Protein kinase-like (PK-like)"/>
    <property type="match status" value="1"/>
</dbReference>
<dbReference type="InterPro" id="IPR011009">
    <property type="entry name" value="Kinase-like_dom_sf"/>
</dbReference>
<dbReference type="CDD" id="cd05154">
    <property type="entry name" value="ACAD10_11_N-like"/>
    <property type="match status" value="1"/>
</dbReference>
<dbReference type="Proteomes" id="UP001156641">
    <property type="component" value="Unassembled WGS sequence"/>
</dbReference>
<reference evidence="3" key="1">
    <citation type="journal article" date="2019" name="Int. J. Syst. Evol. Microbiol.">
        <title>The Global Catalogue of Microorganisms (GCM) 10K type strain sequencing project: providing services to taxonomists for standard genome sequencing and annotation.</title>
        <authorList>
            <consortium name="The Broad Institute Genomics Platform"/>
            <consortium name="The Broad Institute Genome Sequencing Center for Infectious Disease"/>
            <person name="Wu L."/>
            <person name="Ma J."/>
        </authorList>
    </citation>
    <scope>NUCLEOTIDE SEQUENCE [LARGE SCALE GENOMIC DNA]</scope>
    <source>
        <strain evidence="3">NBRC 112502</strain>
    </source>
</reference>
<comment type="caution">
    <text evidence="2">The sequence shown here is derived from an EMBL/GenBank/DDBJ whole genome shotgun (WGS) entry which is preliminary data.</text>
</comment>
<feature type="domain" description="Aminoglycoside phosphotransferase" evidence="1">
    <location>
        <begin position="41"/>
        <end position="254"/>
    </location>
</feature>
<dbReference type="EMBL" id="BSOS01000005">
    <property type="protein sequence ID" value="GLR65463.1"/>
    <property type="molecule type" value="Genomic_DNA"/>
</dbReference>
<dbReference type="Gene3D" id="3.30.200.20">
    <property type="entry name" value="Phosphorylase Kinase, domain 1"/>
    <property type="match status" value="1"/>
</dbReference>
<protein>
    <recommendedName>
        <fullName evidence="1">Aminoglycoside phosphotransferase domain-containing protein</fullName>
    </recommendedName>
</protein>
<accession>A0ABQ6A5H1</accession>
<dbReference type="RefSeq" id="WP_284255953.1">
    <property type="nucleotide sequence ID" value="NZ_BSOS01000005.1"/>
</dbReference>
<organism evidence="2 3">
    <name type="scientific">Acidocella aquatica</name>
    <dbReference type="NCBI Taxonomy" id="1922313"/>
    <lineage>
        <taxon>Bacteria</taxon>
        <taxon>Pseudomonadati</taxon>
        <taxon>Pseudomonadota</taxon>
        <taxon>Alphaproteobacteria</taxon>
        <taxon>Acetobacterales</taxon>
        <taxon>Acidocellaceae</taxon>
        <taxon>Acidocella</taxon>
    </lineage>
</organism>
<gene>
    <name evidence="2" type="ORF">GCM10010909_01410</name>
</gene>
<dbReference type="InterPro" id="IPR002575">
    <property type="entry name" value="Aminoglycoside_PTrfase"/>
</dbReference>
<name>A0ABQ6A5H1_9PROT</name>
<evidence type="ECO:0000313" key="3">
    <source>
        <dbReference type="Proteomes" id="UP001156641"/>
    </source>
</evidence>
<dbReference type="Gene3D" id="3.90.1200.10">
    <property type="match status" value="1"/>
</dbReference>
<evidence type="ECO:0000313" key="2">
    <source>
        <dbReference type="EMBL" id="GLR65463.1"/>
    </source>
</evidence>
<evidence type="ECO:0000259" key="1">
    <source>
        <dbReference type="Pfam" id="PF01636"/>
    </source>
</evidence>
<keyword evidence="3" id="KW-1185">Reference proteome</keyword>
<proteinExistence type="predicted"/>
<dbReference type="Pfam" id="PF01636">
    <property type="entry name" value="APH"/>
    <property type="match status" value="1"/>
</dbReference>
<dbReference type="InterPro" id="IPR041726">
    <property type="entry name" value="ACAD10_11_N"/>
</dbReference>